<comment type="caution">
    <text evidence="2">The sequence shown here is derived from an EMBL/GenBank/DDBJ whole genome shotgun (WGS) entry which is preliminary data.</text>
</comment>
<dbReference type="AlphaFoldDB" id="A0AAW2CFQ8"/>
<proteinExistence type="predicted"/>
<name>A0AAW2CFQ8_9ROSI</name>
<dbReference type="EMBL" id="JAZDWU010000007">
    <property type="protein sequence ID" value="KAK9996523.1"/>
    <property type="molecule type" value="Genomic_DNA"/>
</dbReference>
<protein>
    <submittedName>
        <fullName evidence="2">Uncharacterized protein</fullName>
    </submittedName>
</protein>
<dbReference type="Proteomes" id="UP001459277">
    <property type="component" value="Unassembled WGS sequence"/>
</dbReference>
<evidence type="ECO:0000313" key="2">
    <source>
        <dbReference type="EMBL" id="KAK9996523.1"/>
    </source>
</evidence>
<organism evidence="2 3">
    <name type="scientific">Lithocarpus litseifolius</name>
    <dbReference type="NCBI Taxonomy" id="425828"/>
    <lineage>
        <taxon>Eukaryota</taxon>
        <taxon>Viridiplantae</taxon>
        <taxon>Streptophyta</taxon>
        <taxon>Embryophyta</taxon>
        <taxon>Tracheophyta</taxon>
        <taxon>Spermatophyta</taxon>
        <taxon>Magnoliopsida</taxon>
        <taxon>eudicotyledons</taxon>
        <taxon>Gunneridae</taxon>
        <taxon>Pentapetalae</taxon>
        <taxon>rosids</taxon>
        <taxon>fabids</taxon>
        <taxon>Fagales</taxon>
        <taxon>Fagaceae</taxon>
        <taxon>Lithocarpus</taxon>
    </lineage>
</organism>
<reference evidence="2 3" key="1">
    <citation type="submission" date="2024-01" db="EMBL/GenBank/DDBJ databases">
        <title>A telomere-to-telomere, gap-free genome of sweet tea (Lithocarpus litseifolius).</title>
        <authorList>
            <person name="Zhou J."/>
        </authorList>
    </citation>
    <scope>NUCLEOTIDE SEQUENCE [LARGE SCALE GENOMIC DNA]</scope>
    <source>
        <strain evidence="2">Zhou-2022a</strain>
        <tissue evidence="2">Leaf</tissue>
    </source>
</reference>
<accession>A0AAW2CFQ8</accession>
<evidence type="ECO:0000256" key="1">
    <source>
        <dbReference type="SAM" id="MobiDB-lite"/>
    </source>
</evidence>
<feature type="region of interest" description="Disordered" evidence="1">
    <location>
        <begin position="93"/>
        <end position="114"/>
    </location>
</feature>
<evidence type="ECO:0000313" key="3">
    <source>
        <dbReference type="Proteomes" id="UP001459277"/>
    </source>
</evidence>
<gene>
    <name evidence="2" type="ORF">SO802_021209</name>
</gene>
<sequence>MLSLQGDPKVAALRKKGCPFYDKLRQLLAPTITTSSLQISSNTPASDSEEEHALEEKLAIEVARTHLSNDNCYTPNMEGISEDDPPVIEQTQRVDKHPIQEASSKGKKVAKKRDSASEMTTALQEYTALAMERFSQGKGRVTSSSNRKIKWWCSWACQSRGGKGGWGVILIREIIDNFFCYVGYCDLNVNQLVYDFDDAYFNSNDDDIDIKGCDFDDEYMNLDYDIHYGSEIDYDLLDTSSDYDIEEEEFLFVFLVVGEMATYFQ</sequence>
<keyword evidence="3" id="KW-1185">Reference proteome</keyword>